<name>A0A9D4F5C0_DREPO</name>
<dbReference type="SMART" id="SM00225">
    <property type="entry name" value="BTB"/>
    <property type="match status" value="1"/>
</dbReference>
<reference evidence="2" key="2">
    <citation type="submission" date="2020-11" db="EMBL/GenBank/DDBJ databases">
        <authorList>
            <person name="McCartney M.A."/>
            <person name="Auch B."/>
            <person name="Kono T."/>
            <person name="Mallez S."/>
            <person name="Becker A."/>
            <person name="Gohl D.M."/>
            <person name="Silverstein K.A.T."/>
            <person name="Koren S."/>
            <person name="Bechman K.B."/>
            <person name="Herman A."/>
            <person name="Abrahante J.E."/>
            <person name="Garbe J."/>
        </authorList>
    </citation>
    <scope>NUCLEOTIDE SEQUENCE</scope>
    <source>
        <strain evidence="2">Duluth1</strain>
        <tissue evidence="2">Whole animal</tissue>
    </source>
</reference>
<dbReference type="InterPro" id="IPR038648">
    <property type="entry name" value="PHR_sf"/>
</dbReference>
<keyword evidence="3" id="KW-1185">Reference proteome</keyword>
<reference evidence="2" key="1">
    <citation type="journal article" date="2019" name="bioRxiv">
        <title>The Genome of the Zebra Mussel, Dreissena polymorpha: A Resource for Invasive Species Research.</title>
        <authorList>
            <person name="McCartney M.A."/>
            <person name="Auch B."/>
            <person name="Kono T."/>
            <person name="Mallez S."/>
            <person name="Zhang Y."/>
            <person name="Obille A."/>
            <person name="Becker A."/>
            <person name="Abrahante J.E."/>
            <person name="Garbe J."/>
            <person name="Badalamenti J.P."/>
            <person name="Herman A."/>
            <person name="Mangelson H."/>
            <person name="Liachko I."/>
            <person name="Sullivan S."/>
            <person name="Sone E.D."/>
            <person name="Koren S."/>
            <person name="Silverstein K.A.T."/>
            <person name="Beckman K.B."/>
            <person name="Gohl D.M."/>
        </authorList>
    </citation>
    <scope>NUCLEOTIDE SEQUENCE</scope>
    <source>
        <strain evidence="2">Duluth1</strain>
        <tissue evidence="2">Whole animal</tissue>
    </source>
</reference>
<evidence type="ECO:0000313" key="3">
    <source>
        <dbReference type="Proteomes" id="UP000828390"/>
    </source>
</evidence>
<dbReference type="GO" id="GO:0022008">
    <property type="term" value="P:neurogenesis"/>
    <property type="evidence" value="ECO:0007669"/>
    <property type="project" value="TreeGrafter"/>
</dbReference>
<evidence type="ECO:0000313" key="2">
    <source>
        <dbReference type="EMBL" id="KAH3792625.1"/>
    </source>
</evidence>
<feature type="domain" description="BTB" evidence="1">
    <location>
        <begin position="8"/>
        <end position="76"/>
    </location>
</feature>
<organism evidence="2 3">
    <name type="scientific">Dreissena polymorpha</name>
    <name type="common">Zebra mussel</name>
    <name type="synonym">Mytilus polymorpha</name>
    <dbReference type="NCBI Taxonomy" id="45954"/>
    <lineage>
        <taxon>Eukaryota</taxon>
        <taxon>Metazoa</taxon>
        <taxon>Spiralia</taxon>
        <taxon>Lophotrochozoa</taxon>
        <taxon>Mollusca</taxon>
        <taxon>Bivalvia</taxon>
        <taxon>Autobranchia</taxon>
        <taxon>Heteroconchia</taxon>
        <taxon>Euheterodonta</taxon>
        <taxon>Imparidentia</taxon>
        <taxon>Neoheterodontei</taxon>
        <taxon>Myida</taxon>
        <taxon>Dreissenoidea</taxon>
        <taxon>Dreissenidae</taxon>
        <taxon>Dreissena</taxon>
    </lineage>
</organism>
<dbReference type="InterPro" id="IPR000210">
    <property type="entry name" value="BTB/POZ_dom"/>
</dbReference>
<dbReference type="Gene3D" id="2.60.120.820">
    <property type="entry name" value="PHR domain"/>
    <property type="match status" value="1"/>
</dbReference>
<evidence type="ECO:0000259" key="1">
    <source>
        <dbReference type="PROSITE" id="PS50097"/>
    </source>
</evidence>
<dbReference type="Gene3D" id="3.30.710.10">
    <property type="entry name" value="Potassium Channel Kv1.1, Chain A"/>
    <property type="match status" value="1"/>
</dbReference>
<sequence length="219" mass="24439">MLENEEFCDVIFAAGNEQKQIKCHKLILASRSPVFYAAFCGTLAESKDVIFVPDIESSTLDNLLRYLYSGNVEINADIVLSLLYTAKKYDIPVLADGLNFIVSDDCELSGIDMFLPCVEGSVTGVLELLERTTVIHTQNVTLHYNKGVEHMLVDLEKRLHLNSRNEYSIRQIMKGSNTFYCVSAKRNITMEGVPMTLSDLKVGQSDNGTTVNSGQFYGF</sequence>
<dbReference type="GO" id="GO:0005829">
    <property type="term" value="C:cytosol"/>
    <property type="evidence" value="ECO:0007669"/>
    <property type="project" value="TreeGrafter"/>
</dbReference>
<dbReference type="AlphaFoldDB" id="A0A9D4F5C0"/>
<proteinExistence type="predicted"/>
<accession>A0A9D4F5C0</accession>
<dbReference type="PANTHER" id="PTHR45774">
    <property type="entry name" value="BTB/POZ DOMAIN-CONTAINING"/>
    <property type="match status" value="1"/>
</dbReference>
<dbReference type="Pfam" id="PF00651">
    <property type="entry name" value="BTB"/>
    <property type="match status" value="1"/>
</dbReference>
<dbReference type="PROSITE" id="PS50097">
    <property type="entry name" value="BTB"/>
    <property type="match status" value="1"/>
</dbReference>
<dbReference type="InterPro" id="IPR011333">
    <property type="entry name" value="SKP1/BTB/POZ_sf"/>
</dbReference>
<comment type="caution">
    <text evidence="2">The sequence shown here is derived from an EMBL/GenBank/DDBJ whole genome shotgun (WGS) entry which is preliminary data.</text>
</comment>
<gene>
    <name evidence="2" type="ORF">DPMN_146122</name>
</gene>
<dbReference type="Proteomes" id="UP000828390">
    <property type="component" value="Unassembled WGS sequence"/>
</dbReference>
<dbReference type="SUPFAM" id="SSF54695">
    <property type="entry name" value="POZ domain"/>
    <property type="match status" value="1"/>
</dbReference>
<dbReference type="EMBL" id="JAIWYP010000007">
    <property type="protein sequence ID" value="KAH3792625.1"/>
    <property type="molecule type" value="Genomic_DNA"/>
</dbReference>
<dbReference type="PANTHER" id="PTHR45774:SF3">
    <property type="entry name" value="BTB (POZ) DOMAIN-CONTAINING 2B-RELATED"/>
    <property type="match status" value="1"/>
</dbReference>
<protein>
    <recommendedName>
        <fullName evidence="1">BTB domain-containing protein</fullName>
    </recommendedName>
</protein>